<dbReference type="Pfam" id="PF00297">
    <property type="entry name" value="Ribosomal_L3"/>
    <property type="match status" value="1"/>
</dbReference>
<dbReference type="InterPro" id="IPR000597">
    <property type="entry name" value="Ribosomal_uL3"/>
</dbReference>
<sequence length="217" mass="22910">MTAKKYSLGLVGRKAGMTRVFTEDGKSIPVTLIEATPNRITQIKTPETDGYSAVQVAVGTRRAALVNKPAAGHLAKAKVEAGRGLWELRVEADKLGDFAIGGEIKADIFEVGQKVDVQGVTKGKGFQGTIKRYNFRMGDATHGNSLSHRAPGSLGQRQTPGRVFPGKKMSGHMGAVQQSTQNLEVVRVDAERGLIAIRGAVPGAPGGDVIVRPASKA</sequence>
<evidence type="ECO:0000313" key="11">
    <source>
        <dbReference type="EMBL" id="SOD54625.1"/>
    </source>
</evidence>
<dbReference type="Gene3D" id="3.30.160.810">
    <property type="match status" value="1"/>
</dbReference>
<dbReference type="FunFam" id="2.40.30.10:FF:000004">
    <property type="entry name" value="50S ribosomal protein L3"/>
    <property type="match status" value="1"/>
</dbReference>
<dbReference type="OrthoDB" id="9806135at2"/>
<proteinExistence type="inferred from homology"/>
<evidence type="ECO:0000256" key="10">
    <source>
        <dbReference type="RuleBase" id="RU003906"/>
    </source>
</evidence>
<dbReference type="EMBL" id="OCND01000004">
    <property type="protein sequence ID" value="SOD54625.1"/>
    <property type="molecule type" value="Genomic_DNA"/>
</dbReference>
<accession>A0A286D7K3</accession>
<evidence type="ECO:0000256" key="8">
    <source>
        <dbReference type="HAMAP-Rule" id="MF_01325"/>
    </source>
</evidence>
<dbReference type="InterPro" id="IPR019927">
    <property type="entry name" value="Ribosomal_uL3_bac/org-type"/>
</dbReference>
<dbReference type="SUPFAM" id="SSF50447">
    <property type="entry name" value="Translation proteins"/>
    <property type="match status" value="1"/>
</dbReference>
<keyword evidence="2 8" id="KW-0488">Methylation</keyword>
<keyword evidence="3 8" id="KW-0699">rRNA-binding</keyword>
<evidence type="ECO:0000313" key="12">
    <source>
        <dbReference type="Proteomes" id="UP000219374"/>
    </source>
</evidence>
<evidence type="ECO:0000256" key="9">
    <source>
        <dbReference type="RuleBase" id="RU003905"/>
    </source>
</evidence>
<gene>
    <name evidence="8" type="primary">rplC</name>
    <name evidence="11" type="ORF">SAMN06296416_104232</name>
</gene>
<dbReference type="Gene3D" id="2.40.30.10">
    <property type="entry name" value="Translation factors"/>
    <property type="match status" value="1"/>
</dbReference>
<comment type="function">
    <text evidence="8 10">One of the primary rRNA binding proteins, it binds directly near the 3'-end of the 23S rRNA, where it nucleates assembly of the 50S subunit.</text>
</comment>
<comment type="PTM">
    <text evidence="8">Methylated by PrmB.</text>
</comment>
<dbReference type="Proteomes" id="UP000219374">
    <property type="component" value="Unassembled WGS sequence"/>
</dbReference>
<comment type="subunit">
    <text evidence="8 10">Part of the 50S ribosomal subunit. Forms a cluster with proteins L14 and L19.</text>
</comment>
<keyword evidence="4 8" id="KW-0694">RNA-binding</keyword>
<evidence type="ECO:0000256" key="7">
    <source>
        <dbReference type="ARBA" id="ARBA00035243"/>
    </source>
</evidence>
<feature type="modified residue" description="N5-methylglutamine" evidence="8">
    <location>
        <position position="158"/>
    </location>
</feature>
<keyword evidence="6 8" id="KW-0687">Ribonucleoprotein</keyword>
<dbReference type="HAMAP" id="MF_01325_B">
    <property type="entry name" value="Ribosomal_uL3_B"/>
    <property type="match status" value="1"/>
</dbReference>
<dbReference type="InterPro" id="IPR019926">
    <property type="entry name" value="Ribosomal_uL3_CS"/>
</dbReference>
<evidence type="ECO:0000256" key="3">
    <source>
        <dbReference type="ARBA" id="ARBA00022730"/>
    </source>
</evidence>
<evidence type="ECO:0000256" key="4">
    <source>
        <dbReference type="ARBA" id="ARBA00022884"/>
    </source>
</evidence>
<protein>
    <recommendedName>
        <fullName evidence="7 8">Large ribosomal subunit protein uL3</fullName>
    </recommendedName>
</protein>
<keyword evidence="5 8" id="KW-0689">Ribosomal protein</keyword>
<keyword evidence="12" id="KW-1185">Reference proteome</keyword>
<dbReference type="RefSeq" id="WP_097121897.1">
    <property type="nucleotide sequence ID" value="NZ_OCND01000004.1"/>
</dbReference>
<evidence type="ECO:0000256" key="2">
    <source>
        <dbReference type="ARBA" id="ARBA00022481"/>
    </source>
</evidence>
<dbReference type="NCBIfam" id="TIGR03625">
    <property type="entry name" value="L3_bact"/>
    <property type="match status" value="1"/>
</dbReference>
<dbReference type="GO" id="GO:0003735">
    <property type="term" value="F:structural constituent of ribosome"/>
    <property type="evidence" value="ECO:0007669"/>
    <property type="project" value="UniProtKB-UniRule"/>
</dbReference>
<dbReference type="PANTHER" id="PTHR11229:SF16">
    <property type="entry name" value="LARGE RIBOSOMAL SUBUNIT PROTEIN UL3C"/>
    <property type="match status" value="1"/>
</dbReference>
<comment type="similarity">
    <text evidence="1 8 9">Belongs to the universal ribosomal protein uL3 family.</text>
</comment>
<dbReference type="GO" id="GO:0006412">
    <property type="term" value="P:translation"/>
    <property type="evidence" value="ECO:0007669"/>
    <property type="project" value="UniProtKB-UniRule"/>
</dbReference>
<dbReference type="PROSITE" id="PS00474">
    <property type="entry name" value="RIBOSOMAL_L3"/>
    <property type="match status" value="1"/>
</dbReference>
<dbReference type="FunFam" id="3.30.160.810:FF:000001">
    <property type="entry name" value="50S ribosomal protein L3"/>
    <property type="match status" value="1"/>
</dbReference>
<evidence type="ECO:0000256" key="1">
    <source>
        <dbReference type="ARBA" id="ARBA00006540"/>
    </source>
</evidence>
<evidence type="ECO:0000256" key="6">
    <source>
        <dbReference type="ARBA" id="ARBA00023274"/>
    </source>
</evidence>
<dbReference type="PANTHER" id="PTHR11229">
    <property type="entry name" value="50S RIBOSOMAL PROTEIN L3"/>
    <property type="match status" value="1"/>
</dbReference>
<name>A0A286D7K3_9GAMM</name>
<reference evidence="11 12" key="1">
    <citation type="submission" date="2017-09" db="EMBL/GenBank/DDBJ databases">
        <authorList>
            <person name="Ehlers B."/>
            <person name="Leendertz F.H."/>
        </authorList>
    </citation>
    <scope>NUCLEOTIDE SEQUENCE [LARGE SCALE GENOMIC DNA]</scope>
    <source>
        <strain evidence="11 12">CGMCC 1.10978</strain>
    </source>
</reference>
<dbReference type="InterPro" id="IPR009000">
    <property type="entry name" value="Transl_B-barrel_sf"/>
</dbReference>
<dbReference type="AlphaFoldDB" id="A0A286D7K3"/>
<dbReference type="GO" id="GO:0022625">
    <property type="term" value="C:cytosolic large ribosomal subunit"/>
    <property type="evidence" value="ECO:0007669"/>
    <property type="project" value="TreeGrafter"/>
</dbReference>
<dbReference type="GO" id="GO:0019843">
    <property type="term" value="F:rRNA binding"/>
    <property type="evidence" value="ECO:0007669"/>
    <property type="project" value="UniProtKB-UniRule"/>
</dbReference>
<evidence type="ECO:0000256" key="5">
    <source>
        <dbReference type="ARBA" id="ARBA00022980"/>
    </source>
</evidence>
<organism evidence="11 12">
    <name type="scientific">Pseudoxanthomonas wuyuanensis</name>
    <dbReference type="NCBI Taxonomy" id="1073196"/>
    <lineage>
        <taxon>Bacteria</taxon>
        <taxon>Pseudomonadati</taxon>
        <taxon>Pseudomonadota</taxon>
        <taxon>Gammaproteobacteria</taxon>
        <taxon>Lysobacterales</taxon>
        <taxon>Lysobacteraceae</taxon>
        <taxon>Pseudoxanthomonas</taxon>
    </lineage>
</organism>